<gene>
    <name evidence="11" type="ORF">B7Y86_13755</name>
</gene>
<evidence type="ECO:0000256" key="8">
    <source>
        <dbReference type="ARBA" id="ARBA00023136"/>
    </source>
</evidence>
<evidence type="ECO:0000256" key="1">
    <source>
        <dbReference type="ARBA" id="ARBA00005020"/>
    </source>
</evidence>
<evidence type="ECO:0000256" key="4">
    <source>
        <dbReference type="ARBA" id="ARBA00022519"/>
    </source>
</evidence>
<dbReference type="NCBIfam" id="TIGR01982">
    <property type="entry name" value="UbiB"/>
    <property type="match status" value="1"/>
</dbReference>
<comment type="caution">
    <text evidence="11">The sequence shown here is derived from an EMBL/GenBank/DDBJ whole genome shotgun (WGS) entry which is preliminary data.</text>
</comment>
<evidence type="ECO:0000313" key="11">
    <source>
        <dbReference type="EMBL" id="OYX55386.1"/>
    </source>
</evidence>
<comment type="pathway">
    <text evidence="1">Cofactor biosynthesis; ubiquinone biosynthesis [regulation].</text>
</comment>
<comment type="similarity">
    <text evidence="2">Belongs to the protein kinase superfamily. ADCK protein kinase family.</text>
</comment>
<keyword evidence="7 9" id="KW-1133">Transmembrane helix</keyword>
<evidence type="ECO:0000256" key="3">
    <source>
        <dbReference type="ARBA" id="ARBA00022475"/>
    </source>
</evidence>
<dbReference type="PANTHER" id="PTHR10566:SF113">
    <property type="entry name" value="PROTEIN ACTIVITY OF BC1 COMPLEX KINASE 7, CHLOROPLASTIC"/>
    <property type="match status" value="1"/>
</dbReference>
<dbReference type="Pfam" id="PF03109">
    <property type="entry name" value="ABC1"/>
    <property type="match status" value="1"/>
</dbReference>
<evidence type="ECO:0000259" key="10">
    <source>
        <dbReference type="Pfam" id="PF03109"/>
    </source>
</evidence>
<dbReference type="SUPFAM" id="SSF56112">
    <property type="entry name" value="Protein kinase-like (PK-like)"/>
    <property type="match status" value="1"/>
</dbReference>
<keyword evidence="5" id="KW-0831">Ubiquinone biosynthesis</keyword>
<dbReference type="InterPro" id="IPR004147">
    <property type="entry name" value="ABC1_dom"/>
</dbReference>
<keyword evidence="6 9" id="KW-0812">Transmembrane</keyword>
<proteinExistence type="inferred from homology"/>
<dbReference type="GO" id="GO:0006744">
    <property type="term" value="P:ubiquinone biosynthetic process"/>
    <property type="evidence" value="ECO:0007669"/>
    <property type="project" value="UniProtKB-UniPathway"/>
</dbReference>
<evidence type="ECO:0000256" key="9">
    <source>
        <dbReference type="SAM" id="Phobius"/>
    </source>
</evidence>
<dbReference type="InterPro" id="IPR050154">
    <property type="entry name" value="UbiB_kinase"/>
</dbReference>
<organism evidence="11 12">
    <name type="scientific">Brevundimonas subvibrioides</name>
    <dbReference type="NCBI Taxonomy" id="74313"/>
    <lineage>
        <taxon>Bacteria</taxon>
        <taxon>Pseudomonadati</taxon>
        <taxon>Pseudomonadota</taxon>
        <taxon>Alphaproteobacteria</taxon>
        <taxon>Caulobacterales</taxon>
        <taxon>Caulobacteraceae</taxon>
        <taxon>Brevundimonas</taxon>
    </lineage>
</organism>
<dbReference type="AlphaFoldDB" id="A0A258HEQ9"/>
<dbReference type="InterPro" id="IPR011009">
    <property type="entry name" value="Kinase-like_dom_sf"/>
</dbReference>
<dbReference type="Proteomes" id="UP000216147">
    <property type="component" value="Unassembled WGS sequence"/>
</dbReference>
<dbReference type="PANTHER" id="PTHR10566">
    <property type="entry name" value="CHAPERONE-ACTIVITY OF BC1 COMPLEX CABC1 -RELATED"/>
    <property type="match status" value="1"/>
</dbReference>
<protein>
    <submittedName>
        <fullName evidence="11">2-polyprenylphenol 6-hydroxylase</fullName>
    </submittedName>
</protein>
<evidence type="ECO:0000256" key="6">
    <source>
        <dbReference type="ARBA" id="ARBA00022692"/>
    </source>
</evidence>
<dbReference type="UniPathway" id="UPA00232"/>
<keyword evidence="4" id="KW-0997">Cell inner membrane</keyword>
<evidence type="ECO:0000256" key="7">
    <source>
        <dbReference type="ARBA" id="ARBA00022989"/>
    </source>
</evidence>
<evidence type="ECO:0000256" key="2">
    <source>
        <dbReference type="ARBA" id="ARBA00009670"/>
    </source>
</evidence>
<dbReference type="InterPro" id="IPR010232">
    <property type="entry name" value="UbiB"/>
</dbReference>
<keyword evidence="3" id="KW-1003">Cell membrane</keyword>
<feature type="domain" description="ABC1 atypical kinase-like" evidence="10">
    <location>
        <begin position="117"/>
        <end position="365"/>
    </location>
</feature>
<reference evidence="11 12" key="1">
    <citation type="submission" date="2017-03" db="EMBL/GenBank/DDBJ databases">
        <title>Lifting the veil on microbial sulfur biogeochemistry in mining wastewaters.</title>
        <authorList>
            <person name="Kantor R.S."/>
            <person name="Colenbrander Nelson T."/>
            <person name="Marshall S."/>
            <person name="Bennett D."/>
            <person name="Apte S."/>
            <person name="Camacho D."/>
            <person name="Thomas B.C."/>
            <person name="Warren L.A."/>
            <person name="Banfield J.F."/>
        </authorList>
    </citation>
    <scope>NUCLEOTIDE SEQUENCE [LARGE SCALE GENOMIC DNA]</scope>
    <source>
        <strain evidence="11">32-68-21</strain>
    </source>
</reference>
<dbReference type="EMBL" id="NCEQ01000014">
    <property type="protein sequence ID" value="OYX55386.1"/>
    <property type="molecule type" value="Genomic_DNA"/>
</dbReference>
<evidence type="ECO:0000256" key="5">
    <source>
        <dbReference type="ARBA" id="ARBA00022688"/>
    </source>
</evidence>
<name>A0A258HEQ9_9CAUL</name>
<keyword evidence="8 9" id="KW-0472">Membrane</keyword>
<evidence type="ECO:0000313" key="12">
    <source>
        <dbReference type="Proteomes" id="UP000216147"/>
    </source>
</evidence>
<accession>A0A258HEQ9</accession>
<sequence>MGGLSFPAAYRVAPAAPPTVAVRDPVGATWRLIRWGAALARHDALLPREITPLLPAWVRVVAGFIHLFAGREGRDGRPGQRLGRAFETLGPVAIKLGQVMATRADIFGIEFARDLGRLKDRLPPFPTEDARREIERSLGRPVESLFIDFGDPIGAASLAQAHPAWLADGRKVAVKVLRPGVERRVVKGLDAMRLAAGLVHRLVPAARRLEPEAFVETVARSMYLELDMRLEAAAASELHDIMEKARADGAHMTAPKVVWDGVGKRVLTLEWAVGLPMTDPAAIEQPGMDINALADNVVRAFLVQALDYGTFHADLHEGNLFASAPAELSAVDFGIIGRLNPGERRYLAEILWGFLTRDYPRIARVHFEAGYVPPHHSVEAFAQALRAVGEPVIGRAASQVSMGRLLGQLFEITALFDMHLRPELILLQKTMVSVEGVARRLNPDHDLWAAAQPVVERWITRELGPRAQVRDGLREILSGARALSRLVQAPPTSQTVVVERVKTPTWLAVCVVAATGLSAAALIVSLWPRIVG</sequence>
<feature type="transmembrane region" description="Helical" evidence="9">
    <location>
        <begin position="506"/>
        <end position="527"/>
    </location>
</feature>